<evidence type="ECO:0000256" key="1">
    <source>
        <dbReference type="SAM" id="MobiDB-lite"/>
    </source>
</evidence>
<feature type="compositionally biased region" description="Basic and acidic residues" evidence="1">
    <location>
        <begin position="295"/>
        <end position="311"/>
    </location>
</feature>
<reference evidence="2" key="1">
    <citation type="submission" date="2021-06" db="EMBL/GenBank/DDBJ databases">
        <title>Parelaphostrongylus tenuis whole genome reference sequence.</title>
        <authorList>
            <person name="Garwood T.J."/>
            <person name="Larsen P.A."/>
            <person name="Fountain-Jones N.M."/>
            <person name="Garbe J.R."/>
            <person name="Macchietto M.G."/>
            <person name="Kania S.A."/>
            <person name="Gerhold R.W."/>
            <person name="Richards J.E."/>
            <person name="Wolf T.M."/>
        </authorList>
    </citation>
    <scope>NUCLEOTIDE SEQUENCE</scope>
    <source>
        <strain evidence="2">MNPRO001-30</strain>
        <tissue evidence="2">Meninges</tissue>
    </source>
</reference>
<feature type="compositionally biased region" description="Basic and acidic residues" evidence="1">
    <location>
        <begin position="759"/>
        <end position="774"/>
    </location>
</feature>
<evidence type="ECO:0000313" key="2">
    <source>
        <dbReference type="EMBL" id="KAJ1347427.1"/>
    </source>
</evidence>
<feature type="compositionally biased region" description="Basic and acidic residues" evidence="1">
    <location>
        <begin position="601"/>
        <end position="611"/>
    </location>
</feature>
<feature type="compositionally biased region" description="Acidic residues" evidence="1">
    <location>
        <begin position="111"/>
        <end position="167"/>
    </location>
</feature>
<organism evidence="2 3">
    <name type="scientific">Parelaphostrongylus tenuis</name>
    <name type="common">Meningeal worm</name>
    <dbReference type="NCBI Taxonomy" id="148309"/>
    <lineage>
        <taxon>Eukaryota</taxon>
        <taxon>Metazoa</taxon>
        <taxon>Ecdysozoa</taxon>
        <taxon>Nematoda</taxon>
        <taxon>Chromadorea</taxon>
        <taxon>Rhabditida</taxon>
        <taxon>Rhabditina</taxon>
        <taxon>Rhabditomorpha</taxon>
        <taxon>Strongyloidea</taxon>
        <taxon>Metastrongylidae</taxon>
        <taxon>Parelaphostrongylus</taxon>
    </lineage>
</organism>
<dbReference type="EMBL" id="JAHQIW010000310">
    <property type="protein sequence ID" value="KAJ1347427.1"/>
    <property type="molecule type" value="Genomic_DNA"/>
</dbReference>
<dbReference type="AlphaFoldDB" id="A0AAD5QDK2"/>
<comment type="caution">
    <text evidence="2">The sequence shown here is derived from an EMBL/GenBank/DDBJ whole genome shotgun (WGS) entry which is preliminary data.</text>
</comment>
<feature type="region of interest" description="Disordered" evidence="1">
    <location>
        <begin position="748"/>
        <end position="785"/>
    </location>
</feature>
<evidence type="ECO:0000313" key="3">
    <source>
        <dbReference type="Proteomes" id="UP001196413"/>
    </source>
</evidence>
<feature type="region of interest" description="Disordered" evidence="1">
    <location>
        <begin position="601"/>
        <end position="661"/>
    </location>
</feature>
<accession>A0AAD5QDK2</accession>
<name>A0AAD5QDK2_PARTN</name>
<proteinExistence type="predicted"/>
<protein>
    <submittedName>
        <fullName evidence="2">Uncharacterized protein</fullName>
    </submittedName>
</protein>
<gene>
    <name evidence="2" type="ORF">KIN20_002477</name>
</gene>
<feature type="region of interest" description="Disordered" evidence="1">
    <location>
        <begin position="109"/>
        <end position="190"/>
    </location>
</feature>
<feature type="compositionally biased region" description="Polar residues" evidence="1">
    <location>
        <begin position="638"/>
        <end position="654"/>
    </location>
</feature>
<feature type="region of interest" description="Disordered" evidence="1">
    <location>
        <begin position="282"/>
        <end position="311"/>
    </location>
</feature>
<feature type="compositionally biased region" description="Polar residues" evidence="1">
    <location>
        <begin position="748"/>
        <end position="758"/>
    </location>
</feature>
<feature type="compositionally biased region" description="Polar residues" evidence="1">
    <location>
        <begin position="613"/>
        <end position="626"/>
    </location>
</feature>
<keyword evidence="3" id="KW-1185">Reference proteome</keyword>
<dbReference type="Proteomes" id="UP001196413">
    <property type="component" value="Unassembled WGS sequence"/>
</dbReference>
<sequence length="883" mass="99957">MCSIVWREAESRGRVDQLFAVPPPSFTCSITYDGQESWDEESLHSCTEFDEEYYGRHTRSSRPGSSALGAYLSPAAYSSDEDFDGTHFHEEVDVGCTLRLVDKAAMRTDTDEGSEYYDEEEYSDEECWDEKEEHQEDEASGEDEECEEEEKEESDIVDEMQSIEESPDEKSTESTRPLMIAQPAEVEDDINFEEMNDEFEVEMTIELAVPQVVKKPLELPKLHREVTYTKDLTLPVEEGQTETLTVEQEETAKAIKKRIVKDGTSEKVATLRIPQRVVPVEETAAVDESTALPDEEVHQLNPQHHEDDKSRHDVTLVPTYVQPQAETIKEESASRFSNQKVATDFARKAVIQPPKLHTAAVHKIETKTTLEQATSSLETQTQENSAAKVNATTKELPTKNDDALKIVEDKSAVRKSALNMSLEDAKHKAAVDEEAAKQKARRFGTVSSLLNRFKEELKEEPITYKRSCYLDQQEPERPKKHYNIVKPAINDDFDKQMEEIREQMKSGSSQFQNSVKDLSKGITLTAEDIKKRTEEEKKKIIMDSVSGVFSKADEENARWKERRDAETEKELAKIEAEKDRKKKVAVPLPKIESEKVVEPKRTVRKITKEKPSPAQQTKTDDNSIVSSRPAAPARMPTEASSKSTAAVAANTTTEPKAGQKVAAPITKPITVEKPKIPEIENVVNEDNYDLFEAATNVATRGRKSLAELRNQREHNITTKVGTEKEREIAMPSALKTVPKSDGAAATKIRNTLGNSTNVRKTDSPSSKPDREKSPKRYATRRKTQEIVNESAEPKVKRRKQTYRKSKFIRDPHDIDVLLGWDKENTFEKMDQMFSRAAQDRINGFPLKKRKRVSGSKIWISDLTDIDKIYKVSEIRDIIASANA</sequence>